<dbReference type="PANTHER" id="PTHR45749">
    <property type="match status" value="1"/>
</dbReference>
<dbReference type="AlphaFoldDB" id="A0A6G0VMR5"/>
<dbReference type="Proteomes" id="UP000478052">
    <property type="component" value="Unassembled WGS sequence"/>
</dbReference>
<evidence type="ECO:0000259" key="1">
    <source>
        <dbReference type="Pfam" id="PF14291"/>
    </source>
</evidence>
<feature type="domain" description="DUF4371" evidence="1">
    <location>
        <begin position="234"/>
        <end position="370"/>
    </location>
</feature>
<comment type="caution">
    <text evidence="2">The sequence shown here is derived from an EMBL/GenBank/DDBJ whole genome shotgun (WGS) entry which is preliminary data.</text>
</comment>
<proteinExistence type="predicted"/>
<reference evidence="2 3" key="1">
    <citation type="submission" date="2019-08" db="EMBL/GenBank/DDBJ databases">
        <title>Whole genome of Aphis craccivora.</title>
        <authorList>
            <person name="Voronova N.V."/>
            <person name="Shulinski R.S."/>
            <person name="Bandarenka Y.V."/>
            <person name="Zhorov D.G."/>
            <person name="Warner D."/>
        </authorList>
    </citation>
    <scope>NUCLEOTIDE SEQUENCE [LARGE SCALE GENOMIC DNA]</scope>
    <source>
        <strain evidence="2">180601</strain>
        <tissue evidence="2">Whole Body</tissue>
    </source>
</reference>
<accession>A0A6G0VMR5</accession>
<gene>
    <name evidence="2" type="ORF">FWK35_00037054</name>
</gene>
<feature type="non-terminal residue" evidence="2">
    <location>
        <position position="474"/>
    </location>
</feature>
<organism evidence="2 3">
    <name type="scientific">Aphis craccivora</name>
    <name type="common">Cowpea aphid</name>
    <dbReference type="NCBI Taxonomy" id="307492"/>
    <lineage>
        <taxon>Eukaryota</taxon>
        <taxon>Metazoa</taxon>
        <taxon>Ecdysozoa</taxon>
        <taxon>Arthropoda</taxon>
        <taxon>Hexapoda</taxon>
        <taxon>Insecta</taxon>
        <taxon>Pterygota</taxon>
        <taxon>Neoptera</taxon>
        <taxon>Paraneoptera</taxon>
        <taxon>Hemiptera</taxon>
        <taxon>Sternorrhyncha</taxon>
        <taxon>Aphidomorpha</taxon>
        <taxon>Aphidoidea</taxon>
        <taxon>Aphididae</taxon>
        <taxon>Aphidini</taxon>
        <taxon>Aphis</taxon>
        <taxon>Aphis</taxon>
    </lineage>
</organism>
<name>A0A6G0VMR5_APHCR</name>
<dbReference type="InterPro" id="IPR025398">
    <property type="entry name" value="DUF4371"/>
</dbReference>
<dbReference type="OrthoDB" id="6624484at2759"/>
<evidence type="ECO:0000313" key="3">
    <source>
        <dbReference type="Proteomes" id="UP000478052"/>
    </source>
</evidence>
<keyword evidence="3" id="KW-1185">Reference proteome</keyword>
<protein>
    <submittedName>
        <fullName evidence="2">52 kDa repressor of the inhibitor of the protein kinase-like</fullName>
    </submittedName>
</protein>
<dbReference type="Pfam" id="PF14291">
    <property type="entry name" value="DUF4371"/>
    <property type="match status" value="1"/>
</dbReference>
<dbReference type="PANTHER" id="PTHR45749:SF21">
    <property type="entry name" value="DUF4371 DOMAIN-CONTAINING PROTEIN"/>
    <property type="match status" value="1"/>
</dbReference>
<sequence length="474" mass="54119">MVIFYATSTDKKRSSSKISSFFKPISKKISVESSKLEEHILDNSIKDLDSNLDLVFASSSHDFHLHTNDIGDYIGKNIDDYTKRELLINHWIPPTTYTFPFSEHNKNGKLVRRFIGNQHLINFKWLVFSPSKQGLYCKYCPLFNVQKQGGFQRNVELQKLVTQPLTKFAKLQGNTGDLHGHEITRYHNESVQMAKLFLQNYNNPKLQINNLLDTKRMQEIKENQERLIPIIESIIFLGRQNIPFRGHRDDGQLCLSSTIEDGVSSINEGNFRELLKFRVKAGDSTLENHLKNTSSKATYISKTIQNELIELCGKEILESILKKITDKDIFYSIIFDETLDVSKRSQISLVIRYIDEITIREDFVTFVDAFDEARLIQLSNNNKLSDDEEVNNESCRKIEEISITGKMLGQIVLNQLREMGLNLNKCVGIGTDGCSVMTSEVCGAVAEIIKSSPNARRCPCYNHSLNISISKSSK</sequence>
<evidence type="ECO:0000313" key="2">
    <source>
        <dbReference type="EMBL" id="KAF0697117.1"/>
    </source>
</evidence>
<dbReference type="EMBL" id="VUJU01015092">
    <property type="protein sequence ID" value="KAF0697117.1"/>
    <property type="molecule type" value="Genomic_DNA"/>
</dbReference>